<evidence type="ECO:0000259" key="1">
    <source>
        <dbReference type="PROSITE" id="PS51725"/>
    </source>
</evidence>
<accession>A0A124JVY0</accession>
<evidence type="ECO:0000313" key="3">
    <source>
        <dbReference type="Proteomes" id="UP000058012"/>
    </source>
</evidence>
<dbReference type="Pfam" id="PF03992">
    <property type="entry name" value="ABM"/>
    <property type="match status" value="1"/>
</dbReference>
<feature type="domain" description="ABM" evidence="1">
    <location>
        <begin position="4"/>
        <end position="94"/>
    </location>
</feature>
<dbReference type="AlphaFoldDB" id="A0A124JVY0"/>
<sequence length="118" mass="13419">MPQVIIHAWIEFADEATRDEAVRLAAPIQWQSRTEEPGCLEYCFAADPCIPNRVTIHELWEDHASLVAHFQHPCYAAMRDLMTGFAPTALWNRMYEAGQDAPVYRADGAVRTVLFDGR</sequence>
<gene>
    <name evidence="2" type="ORF">AQZ52_05965</name>
</gene>
<comment type="caution">
    <text evidence="2">The sequence shown here is derived from an EMBL/GenBank/DDBJ whole genome shotgun (WGS) entry which is preliminary data.</text>
</comment>
<dbReference type="PROSITE" id="PS51725">
    <property type="entry name" value="ABM"/>
    <property type="match status" value="1"/>
</dbReference>
<name>A0A124JVY0_9SPHN</name>
<organism evidence="2 3">
    <name type="scientific">Novosphingobium fuchskuhlense</name>
    <dbReference type="NCBI Taxonomy" id="1117702"/>
    <lineage>
        <taxon>Bacteria</taxon>
        <taxon>Pseudomonadati</taxon>
        <taxon>Pseudomonadota</taxon>
        <taxon>Alphaproteobacteria</taxon>
        <taxon>Sphingomonadales</taxon>
        <taxon>Sphingomonadaceae</taxon>
        <taxon>Novosphingobium</taxon>
    </lineage>
</organism>
<dbReference type="EMBL" id="LLZS01000003">
    <property type="protein sequence ID" value="KUR72767.1"/>
    <property type="molecule type" value="Genomic_DNA"/>
</dbReference>
<dbReference type="RefSeq" id="WP_067907249.1">
    <property type="nucleotide sequence ID" value="NZ_KQ954244.1"/>
</dbReference>
<dbReference type="STRING" id="1117702.AQZ52_05965"/>
<keyword evidence="3" id="KW-1185">Reference proteome</keyword>
<dbReference type="InterPro" id="IPR007138">
    <property type="entry name" value="ABM_dom"/>
</dbReference>
<dbReference type="SUPFAM" id="SSF54909">
    <property type="entry name" value="Dimeric alpha+beta barrel"/>
    <property type="match status" value="1"/>
</dbReference>
<dbReference type="Proteomes" id="UP000058012">
    <property type="component" value="Unassembled WGS sequence"/>
</dbReference>
<evidence type="ECO:0000313" key="2">
    <source>
        <dbReference type="EMBL" id="KUR72767.1"/>
    </source>
</evidence>
<reference evidence="2 3" key="1">
    <citation type="submission" date="2015-10" db="EMBL/GenBank/DDBJ databases">
        <title>Draft genome sequence of Novosphingobium fuchskuhlense DSM 25065 isolated from a surface water sample of the southwest basin of Lake Grosse Fuchskuhle.</title>
        <authorList>
            <person name="Ruckert C."/>
            <person name="Winkler A."/>
            <person name="Glaeser J."/>
            <person name="Grossart H.-P."/>
            <person name="Kalinowski J."/>
            <person name="Glaeser S."/>
        </authorList>
    </citation>
    <scope>NUCLEOTIDE SEQUENCE [LARGE SCALE GENOMIC DNA]</scope>
    <source>
        <strain evidence="2 3">FNE08-7</strain>
    </source>
</reference>
<proteinExistence type="predicted"/>
<protein>
    <recommendedName>
        <fullName evidence="1">ABM domain-containing protein</fullName>
    </recommendedName>
</protein>
<dbReference type="InterPro" id="IPR011008">
    <property type="entry name" value="Dimeric_a/b-barrel"/>
</dbReference>
<dbReference type="Gene3D" id="3.30.70.100">
    <property type="match status" value="1"/>
</dbReference>